<dbReference type="Gene3D" id="1.20.58.220">
    <property type="entry name" value="Phosphate transport system protein phou homolog 2, domain 2"/>
    <property type="match status" value="1"/>
</dbReference>
<feature type="domain" description="PhoU" evidence="8">
    <location>
        <begin position="120"/>
        <end position="205"/>
    </location>
</feature>
<name>A0A174YEH5_9FIRM</name>
<reference evidence="9 10" key="1">
    <citation type="submission" date="2015-09" db="EMBL/GenBank/DDBJ databases">
        <authorList>
            <consortium name="Pathogen Informatics"/>
        </authorList>
    </citation>
    <scope>NUCLEOTIDE SEQUENCE [LARGE SCALE GENOMIC DNA]</scope>
    <source>
        <strain evidence="9 10">2789STDY5834889</strain>
    </source>
</reference>
<organism evidence="9 10">
    <name type="scientific">[Ruminococcus] torques</name>
    <dbReference type="NCBI Taxonomy" id="33039"/>
    <lineage>
        <taxon>Bacteria</taxon>
        <taxon>Bacillati</taxon>
        <taxon>Bacillota</taxon>
        <taxon>Clostridia</taxon>
        <taxon>Lachnospirales</taxon>
        <taxon>Lachnospiraceae</taxon>
        <taxon>Mediterraneibacter</taxon>
    </lineage>
</organism>
<comment type="function">
    <text evidence="7">Plays a role in the regulation of phosphate uptake.</text>
</comment>
<dbReference type="NCBIfam" id="TIGR02135">
    <property type="entry name" value="phoU_full"/>
    <property type="match status" value="1"/>
</dbReference>
<evidence type="ECO:0000256" key="2">
    <source>
        <dbReference type="ARBA" id="ARBA00008107"/>
    </source>
</evidence>
<dbReference type="PANTHER" id="PTHR42930">
    <property type="entry name" value="PHOSPHATE-SPECIFIC TRANSPORT SYSTEM ACCESSORY PROTEIN PHOU"/>
    <property type="match status" value="1"/>
</dbReference>
<evidence type="ECO:0000313" key="9">
    <source>
        <dbReference type="EMBL" id="CUQ90494.1"/>
    </source>
</evidence>
<dbReference type="PIRSF" id="PIRSF003107">
    <property type="entry name" value="PhoU"/>
    <property type="match status" value="1"/>
</dbReference>
<comment type="subunit">
    <text evidence="3 7">Homodimer.</text>
</comment>
<dbReference type="GO" id="GO:0030643">
    <property type="term" value="P:intracellular phosphate ion homeostasis"/>
    <property type="evidence" value="ECO:0007669"/>
    <property type="project" value="InterPro"/>
</dbReference>
<gene>
    <name evidence="9" type="primary">phoU</name>
    <name evidence="9" type="ORF">ERS852502_02206</name>
</gene>
<dbReference type="GO" id="GO:0006817">
    <property type="term" value="P:phosphate ion transport"/>
    <property type="evidence" value="ECO:0007669"/>
    <property type="project" value="UniProtKB-KW"/>
</dbReference>
<evidence type="ECO:0000256" key="6">
    <source>
        <dbReference type="ARBA" id="ARBA00022592"/>
    </source>
</evidence>
<dbReference type="RefSeq" id="WP_020435883.1">
    <property type="nucleotide sequence ID" value="NZ_CABJEY010000010.1"/>
</dbReference>
<keyword evidence="4 7" id="KW-0813">Transport</keyword>
<accession>A0A174YEH5</accession>
<dbReference type="Pfam" id="PF01895">
    <property type="entry name" value="PhoU"/>
    <property type="match status" value="2"/>
</dbReference>
<evidence type="ECO:0000256" key="1">
    <source>
        <dbReference type="ARBA" id="ARBA00004496"/>
    </source>
</evidence>
<evidence type="ECO:0000256" key="7">
    <source>
        <dbReference type="PIRNR" id="PIRNR003107"/>
    </source>
</evidence>
<dbReference type="EMBL" id="CZBX01000010">
    <property type="protein sequence ID" value="CUQ90494.1"/>
    <property type="molecule type" value="Genomic_DNA"/>
</dbReference>
<dbReference type="OrthoDB" id="9814256at2"/>
<evidence type="ECO:0000313" key="10">
    <source>
        <dbReference type="Proteomes" id="UP000078383"/>
    </source>
</evidence>
<sequence length="220" mass="25359">MRNRYDMQLHLLDTQLTHMGELCETAIAKVTQALKEGNTEQAKIVIKEDEEIDQIEKDIERLCLKLLLQQQPVARDLRRISAALKMITDMERIGDQTSDIAEIIISSKWEKMDENLDKLTAMATGVSKMVRNSVTAYVEKDLELARTVMNDDDEIDDYFDEIRDQIIQLIREGDGRDGRKLFDFIMVTKYLERIGDHATNIAEWVEFAITGVHKDSAVMH</sequence>
<dbReference type="InterPro" id="IPR026022">
    <property type="entry name" value="PhoU_dom"/>
</dbReference>
<comment type="subcellular location">
    <subcellularLocation>
        <location evidence="1 7">Cytoplasm</location>
    </subcellularLocation>
</comment>
<dbReference type="PANTHER" id="PTHR42930:SF3">
    <property type="entry name" value="PHOSPHATE-SPECIFIC TRANSPORT SYSTEM ACCESSORY PROTEIN PHOU"/>
    <property type="match status" value="1"/>
</dbReference>
<dbReference type="GO" id="GO:0005737">
    <property type="term" value="C:cytoplasm"/>
    <property type="evidence" value="ECO:0007669"/>
    <property type="project" value="UniProtKB-SubCell"/>
</dbReference>
<feature type="domain" description="PhoU" evidence="8">
    <location>
        <begin position="16"/>
        <end position="104"/>
    </location>
</feature>
<dbReference type="InterPro" id="IPR038078">
    <property type="entry name" value="PhoU-like_sf"/>
</dbReference>
<keyword evidence="5 7" id="KW-0963">Cytoplasm</keyword>
<proteinExistence type="inferred from homology"/>
<protein>
    <recommendedName>
        <fullName evidence="7">Phosphate-specific transport system accessory protein PhoU</fullName>
    </recommendedName>
</protein>
<evidence type="ECO:0000256" key="3">
    <source>
        <dbReference type="ARBA" id="ARBA00011738"/>
    </source>
</evidence>
<dbReference type="FunFam" id="1.20.58.220:FF:000004">
    <property type="entry name" value="Phosphate-specific transport system accessory protein PhoU"/>
    <property type="match status" value="1"/>
</dbReference>
<keyword evidence="6 7" id="KW-0592">Phosphate transport</keyword>
<dbReference type="Proteomes" id="UP000078383">
    <property type="component" value="Unassembled WGS sequence"/>
</dbReference>
<evidence type="ECO:0000256" key="5">
    <source>
        <dbReference type="ARBA" id="ARBA00022490"/>
    </source>
</evidence>
<evidence type="ECO:0000259" key="8">
    <source>
        <dbReference type="Pfam" id="PF01895"/>
    </source>
</evidence>
<dbReference type="InterPro" id="IPR028366">
    <property type="entry name" value="PhoU"/>
</dbReference>
<dbReference type="AlphaFoldDB" id="A0A174YEH5"/>
<dbReference type="GO" id="GO:0045936">
    <property type="term" value="P:negative regulation of phosphate metabolic process"/>
    <property type="evidence" value="ECO:0007669"/>
    <property type="project" value="InterPro"/>
</dbReference>
<comment type="similarity">
    <text evidence="2 7">Belongs to the PhoU family.</text>
</comment>
<evidence type="ECO:0000256" key="4">
    <source>
        <dbReference type="ARBA" id="ARBA00022448"/>
    </source>
</evidence>
<dbReference type="SUPFAM" id="SSF109755">
    <property type="entry name" value="PhoU-like"/>
    <property type="match status" value="1"/>
</dbReference>